<evidence type="ECO:0000256" key="3">
    <source>
        <dbReference type="ARBA" id="ARBA00022679"/>
    </source>
</evidence>
<gene>
    <name evidence="19" type="ORF">Pme01_16840</name>
</gene>
<comment type="subcellular location">
    <subcellularLocation>
        <location evidence="1">Membrane</location>
        <topology evidence="1">Multi-pass membrane protein</topology>
    </subcellularLocation>
</comment>
<evidence type="ECO:0000256" key="8">
    <source>
        <dbReference type="ARBA" id="ARBA00023136"/>
    </source>
</evidence>
<protein>
    <recommendedName>
        <fullName evidence="12">Probable peptidoglycan glycosyltransferase FtsW</fullName>
        <ecNumber evidence="14">2.4.99.28</ecNumber>
    </recommendedName>
    <alternativeName>
        <fullName evidence="13">Cell division protein FtsW</fullName>
    </alternativeName>
    <alternativeName>
        <fullName evidence="10">Cell wall polymerase</fullName>
    </alternativeName>
    <alternativeName>
        <fullName evidence="9">Peptidoglycan polymerase</fullName>
    </alternativeName>
</protein>
<dbReference type="GO" id="GO:0009252">
    <property type="term" value="P:peptidoglycan biosynthetic process"/>
    <property type="evidence" value="ECO:0007669"/>
    <property type="project" value="UniProtKB-KW"/>
</dbReference>
<comment type="caution">
    <text evidence="19">The sequence shown here is derived from an EMBL/GenBank/DDBJ whole genome shotgun (WGS) entry which is preliminary data.</text>
</comment>
<dbReference type="EC" id="2.4.99.28" evidence="14"/>
<feature type="region of interest" description="Disordered" evidence="17">
    <location>
        <begin position="442"/>
        <end position="482"/>
    </location>
</feature>
<organism evidence="19 20">
    <name type="scientific">Planosporangium mesophilum</name>
    <dbReference type="NCBI Taxonomy" id="689768"/>
    <lineage>
        <taxon>Bacteria</taxon>
        <taxon>Bacillati</taxon>
        <taxon>Actinomycetota</taxon>
        <taxon>Actinomycetes</taxon>
        <taxon>Micromonosporales</taxon>
        <taxon>Micromonosporaceae</taxon>
        <taxon>Planosporangium</taxon>
    </lineage>
</organism>
<evidence type="ECO:0000256" key="17">
    <source>
        <dbReference type="SAM" id="MobiDB-lite"/>
    </source>
</evidence>
<dbReference type="GO" id="GO:0005886">
    <property type="term" value="C:plasma membrane"/>
    <property type="evidence" value="ECO:0007669"/>
    <property type="project" value="TreeGrafter"/>
</dbReference>
<evidence type="ECO:0000256" key="4">
    <source>
        <dbReference type="ARBA" id="ARBA00022692"/>
    </source>
</evidence>
<evidence type="ECO:0000256" key="9">
    <source>
        <dbReference type="ARBA" id="ARBA00032370"/>
    </source>
</evidence>
<keyword evidence="7 18" id="KW-1133">Transmembrane helix</keyword>
<dbReference type="GO" id="GO:0032153">
    <property type="term" value="C:cell division site"/>
    <property type="evidence" value="ECO:0007669"/>
    <property type="project" value="TreeGrafter"/>
</dbReference>
<feature type="compositionally biased region" description="Basic and acidic residues" evidence="17">
    <location>
        <begin position="1"/>
        <end position="12"/>
    </location>
</feature>
<dbReference type="RefSeq" id="WP_168115015.1">
    <property type="nucleotide sequence ID" value="NZ_BOON01000016.1"/>
</dbReference>
<dbReference type="GO" id="GO:0008955">
    <property type="term" value="F:peptidoglycan glycosyltransferase activity"/>
    <property type="evidence" value="ECO:0007669"/>
    <property type="project" value="UniProtKB-EC"/>
</dbReference>
<dbReference type="GO" id="GO:0051301">
    <property type="term" value="P:cell division"/>
    <property type="evidence" value="ECO:0007669"/>
    <property type="project" value="InterPro"/>
</dbReference>
<comment type="similarity">
    <text evidence="11">Belongs to the SEDS family. FtsW subfamily.</text>
</comment>
<comment type="catalytic activity">
    <reaction evidence="15">
        <text>[GlcNAc-(1-&gt;4)-Mur2Ac(oyl-L-Ala-gamma-D-Glu-L-Lys-D-Ala-D-Ala)](n)-di-trans,octa-cis-undecaprenyl diphosphate + beta-D-GlcNAc-(1-&gt;4)-Mur2Ac(oyl-L-Ala-gamma-D-Glu-L-Lys-D-Ala-D-Ala)-di-trans,octa-cis-undecaprenyl diphosphate = [GlcNAc-(1-&gt;4)-Mur2Ac(oyl-L-Ala-gamma-D-Glu-L-Lys-D-Ala-D-Ala)](n+1)-di-trans,octa-cis-undecaprenyl diphosphate + di-trans,octa-cis-undecaprenyl diphosphate + H(+)</text>
        <dbReference type="Rhea" id="RHEA:23708"/>
        <dbReference type="Rhea" id="RHEA-COMP:9602"/>
        <dbReference type="Rhea" id="RHEA-COMP:9603"/>
        <dbReference type="ChEBI" id="CHEBI:15378"/>
        <dbReference type="ChEBI" id="CHEBI:58405"/>
        <dbReference type="ChEBI" id="CHEBI:60033"/>
        <dbReference type="ChEBI" id="CHEBI:78435"/>
        <dbReference type="EC" id="2.4.99.28"/>
    </reaction>
</comment>
<dbReference type="PANTHER" id="PTHR30474">
    <property type="entry name" value="CELL CYCLE PROTEIN"/>
    <property type="match status" value="1"/>
</dbReference>
<reference evidence="19" key="1">
    <citation type="submission" date="2021-01" db="EMBL/GenBank/DDBJ databases">
        <title>Whole genome shotgun sequence of Planosporangium mesophilum NBRC 109066.</title>
        <authorList>
            <person name="Komaki H."/>
            <person name="Tamura T."/>
        </authorList>
    </citation>
    <scope>NUCLEOTIDE SEQUENCE</scope>
    <source>
        <strain evidence="19">NBRC 109066</strain>
    </source>
</reference>
<dbReference type="Pfam" id="PF01098">
    <property type="entry name" value="FTSW_RODA_SPOVE"/>
    <property type="match status" value="1"/>
</dbReference>
<feature type="transmembrane region" description="Helical" evidence="18">
    <location>
        <begin position="238"/>
        <end position="259"/>
    </location>
</feature>
<name>A0A8J3WZC2_9ACTN</name>
<keyword evidence="4 18" id="KW-0812">Transmembrane</keyword>
<feature type="transmembrane region" description="Helical" evidence="18">
    <location>
        <begin position="395"/>
        <end position="413"/>
    </location>
</feature>
<evidence type="ECO:0000256" key="12">
    <source>
        <dbReference type="ARBA" id="ARBA00041185"/>
    </source>
</evidence>
<feature type="transmembrane region" description="Helical" evidence="18">
    <location>
        <begin position="78"/>
        <end position="98"/>
    </location>
</feature>
<dbReference type="InterPro" id="IPR001182">
    <property type="entry name" value="FtsW/RodA"/>
</dbReference>
<feature type="compositionally biased region" description="Gly residues" evidence="17">
    <location>
        <begin position="449"/>
        <end position="476"/>
    </location>
</feature>
<feature type="transmembrane region" description="Helical" evidence="18">
    <location>
        <begin position="357"/>
        <end position="383"/>
    </location>
</feature>
<feature type="transmembrane region" description="Helical" evidence="18">
    <location>
        <begin position="199"/>
        <end position="232"/>
    </location>
</feature>
<evidence type="ECO:0000256" key="18">
    <source>
        <dbReference type="SAM" id="Phobius"/>
    </source>
</evidence>
<evidence type="ECO:0000256" key="15">
    <source>
        <dbReference type="ARBA" id="ARBA00049902"/>
    </source>
</evidence>
<dbReference type="EMBL" id="BOON01000016">
    <property type="protein sequence ID" value="GII22087.1"/>
    <property type="molecule type" value="Genomic_DNA"/>
</dbReference>
<keyword evidence="6" id="KW-0573">Peptidoglycan synthesis</keyword>
<keyword evidence="20" id="KW-1185">Reference proteome</keyword>
<keyword evidence="2" id="KW-0328">Glycosyltransferase</keyword>
<feature type="transmembrane region" description="Helical" evidence="18">
    <location>
        <begin position="317"/>
        <end position="345"/>
    </location>
</feature>
<evidence type="ECO:0000256" key="13">
    <source>
        <dbReference type="ARBA" id="ARBA00041418"/>
    </source>
</evidence>
<feature type="transmembrane region" description="Helical" evidence="18">
    <location>
        <begin position="45"/>
        <end position="66"/>
    </location>
</feature>
<dbReference type="AlphaFoldDB" id="A0A8J3WZC2"/>
<evidence type="ECO:0000256" key="1">
    <source>
        <dbReference type="ARBA" id="ARBA00004141"/>
    </source>
</evidence>
<evidence type="ECO:0000256" key="6">
    <source>
        <dbReference type="ARBA" id="ARBA00022984"/>
    </source>
</evidence>
<evidence type="ECO:0000256" key="16">
    <source>
        <dbReference type="ARBA" id="ARBA00049966"/>
    </source>
</evidence>
<feature type="transmembrane region" description="Helical" evidence="18">
    <location>
        <begin position="110"/>
        <end position="135"/>
    </location>
</feature>
<dbReference type="PANTHER" id="PTHR30474:SF2">
    <property type="entry name" value="PEPTIDOGLYCAN GLYCOSYLTRANSFERASE FTSW-RELATED"/>
    <property type="match status" value="1"/>
</dbReference>
<evidence type="ECO:0000256" key="10">
    <source>
        <dbReference type="ARBA" id="ARBA00033270"/>
    </source>
</evidence>
<feature type="region of interest" description="Disordered" evidence="17">
    <location>
        <begin position="1"/>
        <end position="23"/>
    </location>
</feature>
<dbReference type="GO" id="GO:0008360">
    <property type="term" value="P:regulation of cell shape"/>
    <property type="evidence" value="ECO:0007669"/>
    <property type="project" value="UniProtKB-KW"/>
</dbReference>
<sequence length="482" mass="50519">MKTDTTVEDRDPPAAPTSAPTAAARPAAGPAAVLRGLLDRPLASYYLLLASVGLLLIFGLVMVFSATSVESFRQSGSAYTSLIRQASSAVVGLIGFWICQRLPMRTYRAVSRVVIIGCLVLVVVTDILAFLTALNTPPHSDPIAVHVGPLHAVELWLYIGGFQLQPSELAKLGLVLWASDVLVRKGTKIANWRELINPLLPVALMLFGLVGYGDFGSMTCLFLLFLGVLWAAGAPKRVFVALLGAAALGMTLLISMASYRAARLTVFLDPEHADRDNGGYQFFQGLYAIANGGWFGVGLGQGKFKWGLLPNGHNDSIFAVIGEELGVVGCVVLVTLFSVLAYTGLRIAGRVEHPFRRLVAAGITCWIVGQAMINIGGVIGIMPMTGVPLPFISDGGTALVVVLSAAGILTSFARAEPDAARALHARPPRPWVQLVWAPLPPLPGRRGADGTGGGGRRGAGGPGAAGAGLDSGGRDMGGGRDR</sequence>
<keyword evidence="8 18" id="KW-0472">Membrane</keyword>
<comment type="function">
    <text evidence="16">Peptidoglycan polymerase that is essential for cell division.</text>
</comment>
<keyword evidence="5" id="KW-0133">Cell shape</keyword>
<dbReference type="GO" id="GO:0015648">
    <property type="term" value="F:lipid-linked peptidoglycan transporter activity"/>
    <property type="evidence" value="ECO:0007669"/>
    <property type="project" value="TreeGrafter"/>
</dbReference>
<proteinExistence type="inferred from homology"/>
<evidence type="ECO:0000313" key="20">
    <source>
        <dbReference type="Proteomes" id="UP000599074"/>
    </source>
</evidence>
<evidence type="ECO:0000256" key="2">
    <source>
        <dbReference type="ARBA" id="ARBA00022676"/>
    </source>
</evidence>
<dbReference type="Proteomes" id="UP000599074">
    <property type="component" value="Unassembled WGS sequence"/>
</dbReference>
<accession>A0A8J3WZC2</accession>
<evidence type="ECO:0000256" key="5">
    <source>
        <dbReference type="ARBA" id="ARBA00022960"/>
    </source>
</evidence>
<evidence type="ECO:0000256" key="7">
    <source>
        <dbReference type="ARBA" id="ARBA00022989"/>
    </source>
</evidence>
<evidence type="ECO:0000256" key="11">
    <source>
        <dbReference type="ARBA" id="ARBA00038053"/>
    </source>
</evidence>
<evidence type="ECO:0000313" key="19">
    <source>
        <dbReference type="EMBL" id="GII22087.1"/>
    </source>
</evidence>
<evidence type="ECO:0000256" key="14">
    <source>
        <dbReference type="ARBA" id="ARBA00044770"/>
    </source>
</evidence>
<keyword evidence="3" id="KW-0808">Transferase</keyword>